<name>A0A062V568_9EURY</name>
<dbReference type="RefSeq" id="WP_048089358.1">
    <property type="nucleotide sequence ID" value="NZ_JMIY01000002.1"/>
</dbReference>
<protein>
    <recommendedName>
        <fullName evidence="2">Methanolan biosynthesis EpsI domain-containing protein</fullName>
    </recommendedName>
</protein>
<evidence type="ECO:0000256" key="1">
    <source>
        <dbReference type="SAM" id="Phobius"/>
    </source>
</evidence>
<dbReference type="EMBL" id="JMIY01000002">
    <property type="protein sequence ID" value="KCZ72442.1"/>
    <property type="molecule type" value="Genomic_DNA"/>
</dbReference>
<feature type="transmembrane region" description="Helical" evidence="1">
    <location>
        <begin position="240"/>
        <end position="260"/>
    </location>
</feature>
<keyword evidence="1" id="KW-1133">Transmembrane helix</keyword>
<sequence>MFWTATIQKNILILAGILALSYVLIFLLAPKNVADYTIADTEYWRETGNRLLLKTVYEYNSKEDIKGFPKTIGEWDSIDFKYSDAVYAKLNADILMSRAYKRDKDLIWMDIINSKVGESFHKQKICVEGAGWNIDRESIAQFTIADEPNPYTKLYANRLDISKEGKKQIMVYWFMFKKFGSGNDAVTMIRISAPILSSETETFDYIKDFVEDRLFNTMYEDAIQEDVTVAEYMVSEYGKLGIFAIILMVLVPIGIVFIGIRQKD</sequence>
<proteinExistence type="predicted"/>
<evidence type="ECO:0000313" key="3">
    <source>
        <dbReference type="EMBL" id="KCZ72442.1"/>
    </source>
</evidence>
<gene>
    <name evidence="3" type="ORF">ANME2D_00869</name>
</gene>
<dbReference type="AlphaFoldDB" id="A0A062V568"/>
<comment type="caution">
    <text evidence="3">The sequence shown here is derived from an EMBL/GenBank/DDBJ whole genome shotgun (WGS) entry which is preliminary data.</text>
</comment>
<keyword evidence="1" id="KW-0472">Membrane</keyword>
<reference evidence="3 4" key="1">
    <citation type="journal article" date="2013" name="Nature">
        <title>Anaerobic oxidation of methane coupled to nitrate reduction in a novel archaeal lineage.</title>
        <authorList>
            <person name="Haroon M.F."/>
            <person name="Hu S."/>
            <person name="Shi Y."/>
            <person name="Imelfort M."/>
            <person name="Keller J."/>
            <person name="Hugenholtz P."/>
            <person name="Yuan Z."/>
            <person name="Tyson G.W."/>
        </authorList>
    </citation>
    <scope>NUCLEOTIDE SEQUENCE [LARGE SCALE GENOMIC DNA]</scope>
    <source>
        <strain evidence="3 4">ANME-2d</strain>
    </source>
</reference>
<organism evidence="3 4">
    <name type="scientific">Candidatus Methanoperedens nitratireducens</name>
    <dbReference type="NCBI Taxonomy" id="1392998"/>
    <lineage>
        <taxon>Archaea</taxon>
        <taxon>Methanobacteriati</taxon>
        <taxon>Methanobacteriota</taxon>
        <taxon>Stenosarchaea group</taxon>
        <taxon>Methanomicrobia</taxon>
        <taxon>Methanosarcinales</taxon>
        <taxon>ANME-2 cluster</taxon>
        <taxon>Candidatus Methanoperedentaceae</taxon>
        <taxon>Candidatus Methanoperedens</taxon>
    </lineage>
</organism>
<keyword evidence="4" id="KW-1185">Reference proteome</keyword>
<keyword evidence="1" id="KW-0812">Transmembrane</keyword>
<dbReference type="InterPro" id="IPR014263">
    <property type="entry name" value="Methanolan_biosynth_EpsI"/>
</dbReference>
<dbReference type="Proteomes" id="UP000027153">
    <property type="component" value="Unassembled WGS sequence"/>
</dbReference>
<feature type="transmembrane region" description="Helical" evidence="1">
    <location>
        <begin position="12"/>
        <end position="29"/>
    </location>
</feature>
<accession>A0A062V568</accession>
<evidence type="ECO:0000259" key="2">
    <source>
        <dbReference type="Pfam" id="PF11984"/>
    </source>
</evidence>
<feature type="domain" description="Methanolan biosynthesis EpsI" evidence="2">
    <location>
        <begin position="54"/>
        <end position="176"/>
    </location>
</feature>
<evidence type="ECO:0000313" key="4">
    <source>
        <dbReference type="Proteomes" id="UP000027153"/>
    </source>
</evidence>
<dbReference type="Pfam" id="PF11984">
    <property type="entry name" value="DUF3485"/>
    <property type="match status" value="1"/>
</dbReference>